<evidence type="ECO:0000313" key="1">
    <source>
        <dbReference type="EMBL" id="TGY87144.1"/>
    </source>
</evidence>
<accession>A0AC61RN02</accession>
<organism evidence="1 2">
    <name type="scientific">Petralouisia muris</name>
    <dbReference type="NCBI Taxonomy" id="3032872"/>
    <lineage>
        <taxon>Bacteria</taxon>
        <taxon>Bacillati</taxon>
        <taxon>Bacillota</taxon>
        <taxon>Clostridia</taxon>
        <taxon>Lachnospirales</taxon>
        <taxon>Lachnospiraceae</taxon>
        <taxon>Petralouisia</taxon>
    </lineage>
</organism>
<sequence length="174" mass="20135">MEVRIYIDRIMIINFPGPDGYMDMEKFAAGKVRARKYRNRRIGEFFKEIDLSEKQGAGIPKILNALSKNGSPKPLFETDERRTYLETTIFIREGFDESRKMSDKMSDKEKDRMNIIIMYLEKHYEISSGIAADLLNVENKTASRLLNKAQKCGIVRGEGKNKTKKYVLPTEDNL</sequence>
<reference evidence="1" key="1">
    <citation type="submission" date="2019-04" db="EMBL/GenBank/DDBJ databases">
        <title>Microbes associate with the intestines of laboratory mice.</title>
        <authorList>
            <person name="Navarre W."/>
            <person name="Wong E."/>
            <person name="Huang K."/>
            <person name="Tropini C."/>
            <person name="Ng K."/>
            <person name="Yu B."/>
        </authorList>
    </citation>
    <scope>NUCLEOTIDE SEQUENCE</scope>
    <source>
        <strain evidence="1">NM01_1-7b</strain>
    </source>
</reference>
<evidence type="ECO:0000313" key="2">
    <source>
        <dbReference type="Proteomes" id="UP000304953"/>
    </source>
</evidence>
<keyword evidence="2" id="KW-1185">Reference proteome</keyword>
<comment type="caution">
    <text evidence="1">The sequence shown here is derived from an EMBL/GenBank/DDBJ whole genome shotgun (WGS) entry which is preliminary data.</text>
</comment>
<protein>
    <submittedName>
        <fullName evidence="1">Uncharacterized protein</fullName>
    </submittedName>
</protein>
<dbReference type="Proteomes" id="UP000304953">
    <property type="component" value="Unassembled WGS sequence"/>
</dbReference>
<name>A0AC61RN02_9FIRM</name>
<dbReference type="EMBL" id="SRYA01000118">
    <property type="protein sequence ID" value="TGY87144.1"/>
    <property type="molecule type" value="Genomic_DNA"/>
</dbReference>
<gene>
    <name evidence="1" type="ORF">E5329_26925</name>
</gene>
<proteinExistence type="predicted"/>